<feature type="compositionally biased region" description="Polar residues" evidence="1">
    <location>
        <begin position="7"/>
        <end position="18"/>
    </location>
</feature>
<feature type="region of interest" description="Disordered" evidence="1">
    <location>
        <begin position="320"/>
        <end position="363"/>
    </location>
</feature>
<name>A0ABQ5B5A8_9ASTR</name>
<dbReference type="EMBL" id="BQNB010012948">
    <property type="protein sequence ID" value="GJT09925.1"/>
    <property type="molecule type" value="Genomic_DNA"/>
</dbReference>
<reference evidence="2" key="2">
    <citation type="submission" date="2022-01" db="EMBL/GenBank/DDBJ databases">
        <authorList>
            <person name="Yamashiro T."/>
            <person name="Shiraishi A."/>
            <person name="Satake H."/>
            <person name="Nakayama K."/>
        </authorList>
    </citation>
    <scope>NUCLEOTIDE SEQUENCE</scope>
</reference>
<sequence>MKVEESLNVTFDESSPPTKLSPLVDDDVGEEEAIERKVKVDNNNVENESIEVDEVVNIKESRPLEQVIGNPNQRTLRSQAQNKSNFFCCISTIEPWNVNEALGDESWVVAMQEELNQFIANDYIKVMFKKFGLEDSKPTKTPMSTEIKLTKDDEAESVDSTNIESLDALENNLEPNPPYYSNLPLLDDIRSLIHRRLIFENETKEGIVHKLPNQIEINKLLDHLKPCELVIRENAYVAIGNRDYVQAYIALVLYCLEVDRPFSLAYFVIRRMYYFRERIHKVLPYGIILTRFFKNYRATMEDHPFDDCYTLVSRLMPSLKAKKPRRPPPKQPRNVGKSKQAQLPSSSSCESAPSENEDLPSIKLSPRSYNRAFLTRKNMSIEQRETRGMFKNMAQALHSMGRMLKKECR</sequence>
<evidence type="ECO:0000313" key="2">
    <source>
        <dbReference type="EMBL" id="GJT09925.1"/>
    </source>
</evidence>
<evidence type="ECO:0000313" key="3">
    <source>
        <dbReference type="Proteomes" id="UP001151760"/>
    </source>
</evidence>
<feature type="region of interest" description="Disordered" evidence="1">
    <location>
        <begin position="1"/>
        <end position="24"/>
    </location>
</feature>
<proteinExistence type="predicted"/>
<organism evidence="2 3">
    <name type="scientific">Tanacetum coccineum</name>
    <dbReference type="NCBI Taxonomy" id="301880"/>
    <lineage>
        <taxon>Eukaryota</taxon>
        <taxon>Viridiplantae</taxon>
        <taxon>Streptophyta</taxon>
        <taxon>Embryophyta</taxon>
        <taxon>Tracheophyta</taxon>
        <taxon>Spermatophyta</taxon>
        <taxon>Magnoliopsida</taxon>
        <taxon>eudicotyledons</taxon>
        <taxon>Gunneridae</taxon>
        <taxon>Pentapetalae</taxon>
        <taxon>asterids</taxon>
        <taxon>campanulids</taxon>
        <taxon>Asterales</taxon>
        <taxon>Asteraceae</taxon>
        <taxon>Asteroideae</taxon>
        <taxon>Anthemideae</taxon>
        <taxon>Anthemidinae</taxon>
        <taxon>Tanacetum</taxon>
    </lineage>
</organism>
<evidence type="ECO:0000256" key="1">
    <source>
        <dbReference type="SAM" id="MobiDB-lite"/>
    </source>
</evidence>
<gene>
    <name evidence="2" type="ORF">Tco_0856967</name>
</gene>
<reference evidence="2" key="1">
    <citation type="journal article" date="2022" name="Int. J. Mol. Sci.">
        <title>Draft Genome of Tanacetum Coccineum: Genomic Comparison of Closely Related Tanacetum-Family Plants.</title>
        <authorList>
            <person name="Yamashiro T."/>
            <person name="Shiraishi A."/>
            <person name="Nakayama K."/>
            <person name="Satake H."/>
        </authorList>
    </citation>
    <scope>NUCLEOTIDE SEQUENCE</scope>
</reference>
<keyword evidence="3" id="KW-1185">Reference proteome</keyword>
<dbReference type="Proteomes" id="UP001151760">
    <property type="component" value="Unassembled WGS sequence"/>
</dbReference>
<feature type="compositionally biased region" description="Low complexity" evidence="1">
    <location>
        <begin position="344"/>
        <end position="354"/>
    </location>
</feature>
<protein>
    <submittedName>
        <fullName evidence="2">Uncharacterized protein</fullName>
    </submittedName>
</protein>
<comment type="caution">
    <text evidence="2">The sequence shown here is derived from an EMBL/GenBank/DDBJ whole genome shotgun (WGS) entry which is preliminary data.</text>
</comment>
<accession>A0ABQ5B5A8</accession>